<name>A0AAX0YXW9_9GAMM</name>
<proteinExistence type="predicted"/>
<organism evidence="1 2">
    <name type="scientific">Photobacterium kishitanii</name>
    <dbReference type="NCBI Taxonomy" id="318456"/>
    <lineage>
        <taxon>Bacteria</taxon>
        <taxon>Pseudomonadati</taxon>
        <taxon>Pseudomonadota</taxon>
        <taxon>Gammaproteobacteria</taxon>
        <taxon>Vibrionales</taxon>
        <taxon>Vibrionaceae</taxon>
        <taxon>Photobacterium</taxon>
    </lineage>
</organism>
<evidence type="ECO:0008006" key="3">
    <source>
        <dbReference type="Google" id="ProtNLM"/>
    </source>
</evidence>
<evidence type="ECO:0000313" key="1">
    <source>
        <dbReference type="EMBL" id="PSX45870.1"/>
    </source>
</evidence>
<dbReference type="PROSITE" id="PS51257">
    <property type="entry name" value="PROKAR_LIPOPROTEIN"/>
    <property type="match status" value="1"/>
</dbReference>
<dbReference type="AlphaFoldDB" id="A0AAX0YXW9"/>
<evidence type="ECO:0000313" key="2">
    <source>
        <dbReference type="Proteomes" id="UP000240728"/>
    </source>
</evidence>
<dbReference type="InterPro" id="IPR011990">
    <property type="entry name" value="TPR-like_helical_dom_sf"/>
</dbReference>
<dbReference type="EMBL" id="PYOZ01000003">
    <property type="protein sequence ID" value="PSX45870.1"/>
    <property type="molecule type" value="Genomic_DNA"/>
</dbReference>
<dbReference type="RefSeq" id="WP_045067350.1">
    <property type="nucleotide sequence ID" value="NZ_JZTB01000027.1"/>
</dbReference>
<keyword evidence="2" id="KW-1185">Reference proteome</keyword>
<comment type="caution">
    <text evidence="1">The sequence shown here is derived from an EMBL/GenBank/DDBJ whole genome shotgun (WGS) entry which is preliminary data.</text>
</comment>
<gene>
    <name evidence="1" type="ORF">C0W53_07590</name>
</gene>
<protein>
    <recommendedName>
        <fullName evidence="3">Sel1 repeat family protein</fullName>
    </recommendedName>
</protein>
<dbReference type="Proteomes" id="UP000240728">
    <property type="component" value="Unassembled WGS sequence"/>
</dbReference>
<dbReference type="Gene3D" id="1.25.40.10">
    <property type="entry name" value="Tetratricopeptide repeat domain"/>
    <property type="match status" value="1"/>
</dbReference>
<reference evidence="1 2" key="1">
    <citation type="submission" date="2018-01" db="EMBL/GenBank/DDBJ databases">
        <title>Whole genome sequencing of Histamine producing bacteria.</title>
        <authorList>
            <person name="Butler K."/>
        </authorList>
    </citation>
    <scope>NUCLEOTIDE SEQUENCE [LARGE SCALE GENOMIC DNA]</scope>
    <source>
        <strain evidence="1 2">A1-4</strain>
    </source>
</reference>
<sequence>MQFKVVFILLVLMLMMGCGDKTKPKKNDIPLFEKFLSENPISEVSPMVSISSIYKPGDALFNGVLSIQRNLWGNAVKELQPYVDSKDPDAMFWFATITYGSSVNNTPIAREMFMESAELGNPYSALFFSPENYKCKKYFPTDCDEKWVIKAQGLFEEKAKKGDVRGIYYSKILNNPTHDEYINAVIEAAQNDYYYPLVDYANKTVRKNEPNKEMEKLAIKLLQYARYNNFVPAIDLLITNEYKNEQSGSKLKKELDIQGIALGSNDVWKSYVVFSRHNKSYTNNEKYIIAKAADIFNGSIIGLNLVDEPKNERELIEANKKAQQKADEIKKIIFIDGANLQNY</sequence>
<accession>A0AAX0YXW9</accession>